<dbReference type="EMBL" id="SVER01000035">
    <property type="protein sequence ID" value="MBE5920506.1"/>
    <property type="molecule type" value="Genomic_DNA"/>
</dbReference>
<keyword evidence="1" id="KW-1133">Transmembrane helix</keyword>
<sequence>MIIAKKRNGLIIIKYVVIGCIMIQLFSAFRVNAAESKVYELPISYFNQYSSTACDDNESIKKQTNIVLTATTDKLQKGTRLIISGIPNDSIYFQEDDNYTVVISEGNAISTIYGGWYDGIDYEDGTIEYTVQTDEASLELSFGDWQTKFSSGRDACFLIDANGNIEAK</sequence>
<evidence type="ECO:0000256" key="1">
    <source>
        <dbReference type="SAM" id="Phobius"/>
    </source>
</evidence>
<keyword evidence="1" id="KW-0812">Transmembrane</keyword>
<feature type="transmembrane region" description="Helical" evidence="1">
    <location>
        <begin position="12"/>
        <end position="29"/>
    </location>
</feature>
<organism evidence="2 3">
    <name type="scientific">Pseudobutyrivibrio ruminis</name>
    <dbReference type="NCBI Taxonomy" id="46206"/>
    <lineage>
        <taxon>Bacteria</taxon>
        <taxon>Bacillati</taxon>
        <taxon>Bacillota</taxon>
        <taxon>Clostridia</taxon>
        <taxon>Lachnospirales</taxon>
        <taxon>Lachnospiraceae</taxon>
        <taxon>Pseudobutyrivibrio</taxon>
    </lineage>
</organism>
<reference evidence="2" key="1">
    <citation type="submission" date="2019-04" db="EMBL/GenBank/DDBJ databases">
        <title>Evolution of Biomass-Degrading Anaerobic Consortia Revealed by Metagenomics.</title>
        <authorList>
            <person name="Peng X."/>
        </authorList>
    </citation>
    <scope>NUCLEOTIDE SEQUENCE</scope>
    <source>
        <strain evidence="2">SIG311</strain>
    </source>
</reference>
<accession>A0A927YRL0</accession>
<protein>
    <submittedName>
        <fullName evidence="2">Uncharacterized protein</fullName>
    </submittedName>
</protein>
<keyword evidence="1" id="KW-0472">Membrane</keyword>
<dbReference type="Proteomes" id="UP000766246">
    <property type="component" value="Unassembled WGS sequence"/>
</dbReference>
<evidence type="ECO:0000313" key="3">
    <source>
        <dbReference type="Proteomes" id="UP000766246"/>
    </source>
</evidence>
<gene>
    <name evidence="2" type="ORF">E7272_11790</name>
</gene>
<comment type="caution">
    <text evidence="2">The sequence shown here is derived from an EMBL/GenBank/DDBJ whole genome shotgun (WGS) entry which is preliminary data.</text>
</comment>
<dbReference type="AlphaFoldDB" id="A0A927YRL0"/>
<proteinExistence type="predicted"/>
<evidence type="ECO:0000313" key="2">
    <source>
        <dbReference type="EMBL" id="MBE5920506.1"/>
    </source>
</evidence>
<name>A0A927YRL0_9FIRM</name>